<reference evidence="2 3" key="1">
    <citation type="submission" date="2020-02" db="EMBL/GenBank/DDBJ databases">
        <title>Draft genome sequence of Lactococcus sp. Hs20B0-1.</title>
        <authorList>
            <person name="Noda S."/>
            <person name="Yuki M."/>
            <person name="Ohkuma M."/>
        </authorList>
    </citation>
    <scope>NUCLEOTIDE SEQUENCE [LARGE SCALE GENOMIC DNA]</scope>
    <source>
        <strain evidence="2 3">Hs20B0-1</strain>
    </source>
</reference>
<dbReference type="RefSeq" id="WP_172355034.1">
    <property type="nucleotide sequence ID" value="NZ_BLLH01000001.1"/>
</dbReference>
<evidence type="ECO:0000259" key="1">
    <source>
        <dbReference type="Pfam" id="PF05043"/>
    </source>
</evidence>
<gene>
    <name evidence="2" type="ORF">Hs20B_03770</name>
</gene>
<proteinExistence type="predicted"/>
<keyword evidence="3" id="KW-1185">Reference proteome</keyword>
<evidence type="ECO:0000313" key="3">
    <source>
        <dbReference type="Proteomes" id="UP000475928"/>
    </source>
</evidence>
<feature type="domain" description="Mga helix-turn-helix" evidence="1">
    <location>
        <begin position="79"/>
        <end position="112"/>
    </location>
</feature>
<dbReference type="EMBL" id="BLLH01000001">
    <property type="protein sequence ID" value="GFH39979.1"/>
    <property type="molecule type" value="Genomic_DNA"/>
</dbReference>
<evidence type="ECO:0000313" key="2">
    <source>
        <dbReference type="EMBL" id="GFH39979.1"/>
    </source>
</evidence>
<protein>
    <recommendedName>
        <fullName evidence="1">Mga helix-turn-helix domain-containing protein</fullName>
    </recommendedName>
</protein>
<name>A0A6A0B3R3_9LACT</name>
<organism evidence="2 3">
    <name type="scientific">Pseudolactococcus insecticola</name>
    <dbReference type="NCBI Taxonomy" id="2709158"/>
    <lineage>
        <taxon>Bacteria</taxon>
        <taxon>Bacillati</taxon>
        <taxon>Bacillota</taxon>
        <taxon>Bacilli</taxon>
        <taxon>Lactobacillales</taxon>
        <taxon>Streptococcaceae</taxon>
        <taxon>Pseudolactococcus</taxon>
    </lineage>
</organism>
<dbReference type="Pfam" id="PF05043">
    <property type="entry name" value="Mga"/>
    <property type="match status" value="1"/>
</dbReference>
<sequence>MNITSLLDKKAAVQIEIIRQLLFQNGQMSRQGLAKQVNLTTTALKVYLADIVYICQPLGENFQLSDEQGQIILDFSSDINLDKILQSYLEKSLAYQILIFIFEHKKFSIFQLT</sequence>
<dbReference type="AlphaFoldDB" id="A0A6A0B3R3"/>
<dbReference type="InterPro" id="IPR007737">
    <property type="entry name" value="Mga_HTH"/>
</dbReference>
<dbReference type="Proteomes" id="UP000475928">
    <property type="component" value="Unassembled WGS sequence"/>
</dbReference>
<accession>A0A6A0B3R3</accession>
<comment type="caution">
    <text evidence="2">The sequence shown here is derived from an EMBL/GenBank/DDBJ whole genome shotgun (WGS) entry which is preliminary data.</text>
</comment>